<evidence type="ECO:0000313" key="5">
    <source>
        <dbReference type="Proteomes" id="UP001318760"/>
    </source>
</evidence>
<comment type="caution">
    <text evidence="3">The sequence shown here is derived from an EMBL/GenBank/DDBJ whole genome shotgun (WGS) entry which is preliminary data.</text>
</comment>
<evidence type="ECO:0000313" key="3">
    <source>
        <dbReference type="EMBL" id="MBE3608112.1"/>
    </source>
</evidence>
<dbReference type="Pfam" id="PF07883">
    <property type="entry name" value="Cupin_2"/>
    <property type="match status" value="1"/>
</dbReference>
<dbReference type="Proteomes" id="UP000650616">
    <property type="component" value="Unassembled WGS sequence"/>
</dbReference>
<proteinExistence type="predicted"/>
<keyword evidence="4" id="KW-1185">Reference proteome</keyword>
<evidence type="ECO:0000259" key="1">
    <source>
        <dbReference type="Pfam" id="PF07883"/>
    </source>
</evidence>
<dbReference type="SUPFAM" id="SSF51182">
    <property type="entry name" value="RmlC-like cupins"/>
    <property type="match status" value="2"/>
</dbReference>
<sequence>MAKIYNFTNDILMEHASIVSQRLFINKILHTDIYALDEGEEIDKEKLFSDCLAWVVHGEILLTYDTREVMLKTGESCLIENGVWRKFVAKKQSKLILITFKENVMIEHLDKAAVFSLVQAVGYQDGKVVSKTLVKNDKATVTLMSFGANTQLSTHAAPGDALLVALDGELDLTIGDEKFNIKEGDSIVMPGKVPHGLKVMDKFKMLLIVTRD</sequence>
<dbReference type="Gene3D" id="2.60.120.10">
    <property type="entry name" value="Jelly Rolls"/>
    <property type="match status" value="2"/>
</dbReference>
<dbReference type="EMBL" id="JADBHS010000007">
    <property type="protein sequence ID" value="MBE2986442.1"/>
    <property type="molecule type" value="Genomic_DNA"/>
</dbReference>
<reference evidence="3 4" key="1">
    <citation type="submission" date="2015-08" db="EMBL/GenBank/DDBJ databases">
        <title>Comparative genomics of the Campylobacter concisus group.</title>
        <authorList>
            <person name="Yee E."/>
            <person name="Chapman M.H."/>
            <person name="Huynh S."/>
            <person name="Bono J.L."/>
            <person name="On S.L."/>
            <person name="St Leger J."/>
            <person name="Foster G."/>
            <person name="Parker C.T."/>
            <person name="Miller W.G."/>
        </authorList>
    </citation>
    <scope>NUCLEOTIDE SEQUENCE [LARGE SCALE GENOMIC DNA]</scope>
    <source>
        <strain evidence="3 4">RM9337</strain>
    </source>
</reference>
<gene>
    <name evidence="2" type="ORF">CCAL12919_04765</name>
    <name evidence="3" type="ORF">CCAL9337_05130</name>
</gene>
<protein>
    <submittedName>
        <fullName evidence="3">Cupin domain-containing protein</fullName>
    </submittedName>
</protein>
<dbReference type="AlphaFoldDB" id="A0AAW3ZU68"/>
<dbReference type="PANTHER" id="PTHR37694:SF1">
    <property type="entry name" value="SLR8022 PROTEIN"/>
    <property type="match status" value="1"/>
</dbReference>
<accession>A0AAW3ZU68</accession>
<organism evidence="3 4">
    <name type="scientific">Campylobacter californiensis</name>
    <dbReference type="NCBI Taxonomy" id="1032243"/>
    <lineage>
        <taxon>Bacteria</taxon>
        <taxon>Pseudomonadati</taxon>
        <taxon>Campylobacterota</taxon>
        <taxon>Epsilonproteobacteria</taxon>
        <taxon>Campylobacterales</taxon>
        <taxon>Campylobacteraceae</taxon>
        <taxon>Campylobacter</taxon>
    </lineage>
</organism>
<feature type="domain" description="Cupin type-2" evidence="1">
    <location>
        <begin position="144"/>
        <end position="206"/>
    </location>
</feature>
<dbReference type="EMBL" id="LIWG01000005">
    <property type="protein sequence ID" value="MBE3608112.1"/>
    <property type="molecule type" value="Genomic_DNA"/>
</dbReference>
<dbReference type="InterPro" id="IPR014710">
    <property type="entry name" value="RmlC-like_jellyroll"/>
</dbReference>
<dbReference type="InterPro" id="IPR011051">
    <property type="entry name" value="RmlC_Cupin_sf"/>
</dbReference>
<reference evidence="2 5" key="2">
    <citation type="submission" date="2020-10" db="EMBL/GenBank/DDBJ databases">
        <title>Campylobacter californiensis sp. nov. isolated from cattle and feral swine in California.</title>
        <authorList>
            <person name="Miller W.G."/>
        </authorList>
    </citation>
    <scope>NUCLEOTIDE SEQUENCE [LARGE SCALE GENOMIC DNA]</scope>
    <source>
        <strain evidence="2 5">RM12919</strain>
    </source>
</reference>
<dbReference type="InterPro" id="IPR013096">
    <property type="entry name" value="Cupin_2"/>
</dbReference>
<dbReference type="RefSeq" id="WP_169999830.1">
    <property type="nucleotide sequence ID" value="NZ_CP012545.1"/>
</dbReference>
<evidence type="ECO:0000313" key="2">
    <source>
        <dbReference type="EMBL" id="MBE2986442.1"/>
    </source>
</evidence>
<evidence type="ECO:0000313" key="4">
    <source>
        <dbReference type="Proteomes" id="UP000650616"/>
    </source>
</evidence>
<dbReference type="Proteomes" id="UP001318760">
    <property type="component" value="Unassembled WGS sequence"/>
</dbReference>
<name>A0AAW3ZU68_9BACT</name>
<dbReference type="PANTHER" id="PTHR37694">
    <property type="entry name" value="SLR8022 PROTEIN"/>
    <property type="match status" value="1"/>
</dbReference>
<dbReference type="CDD" id="cd02230">
    <property type="entry name" value="cupin_HP0902-like"/>
    <property type="match status" value="1"/>
</dbReference>